<evidence type="ECO:0000313" key="4">
    <source>
        <dbReference type="Proteomes" id="UP000033423"/>
    </source>
</evidence>
<sequence length="191" mass="21821">MRILKRPEAENDLEEIWLYMAKDNPDKADKFLDEIEETSRKIARFTSMGRNRDEIYPGLRSFPVGKYIIFYVPISDGLDIVRVQGYRYIFLVVARSYRNDRQNDSRAVSPFFTIALTSSTTRLPNGHETCYCKGRMVSSKKNMVKLRYTVRIKPALYGVKGAGPFYASAARTLQGRSEEGAIALLLSCLKV</sequence>
<dbReference type="InterPro" id="IPR051803">
    <property type="entry name" value="TA_system_RelE-like_toxin"/>
</dbReference>
<reference evidence="3 4" key="1">
    <citation type="submission" date="2015-02" db="EMBL/GenBank/DDBJ databases">
        <title>Single-cell genomics of uncultivated deep-branching MTB reveals a conserved set of magnetosome genes.</title>
        <authorList>
            <person name="Kolinko S."/>
            <person name="Richter M."/>
            <person name="Glockner F.O."/>
            <person name="Brachmann A."/>
            <person name="Schuler D."/>
        </authorList>
    </citation>
    <scope>NUCLEOTIDE SEQUENCE [LARGE SCALE GENOMIC DNA]</scope>
    <source>
        <strain evidence="3">TM-1</strain>
    </source>
</reference>
<dbReference type="PANTHER" id="PTHR33755:SF6">
    <property type="entry name" value="PLASMID STABILIZATION SYSTEM PROTEIN"/>
    <property type="match status" value="1"/>
</dbReference>
<dbReference type="AlphaFoldDB" id="A0A0F3GSF9"/>
<keyword evidence="4" id="KW-1185">Reference proteome</keyword>
<keyword evidence="2" id="KW-1277">Toxin-antitoxin system</keyword>
<accession>A0A0F3GSF9</accession>
<dbReference type="EMBL" id="LACI01001808">
    <property type="protein sequence ID" value="KJU83628.1"/>
    <property type="molecule type" value="Genomic_DNA"/>
</dbReference>
<dbReference type="Proteomes" id="UP000033423">
    <property type="component" value="Unassembled WGS sequence"/>
</dbReference>
<evidence type="ECO:0000256" key="1">
    <source>
        <dbReference type="ARBA" id="ARBA00006226"/>
    </source>
</evidence>
<comment type="caution">
    <text evidence="3">The sequence shown here is derived from an EMBL/GenBank/DDBJ whole genome shotgun (WGS) entry which is preliminary data.</text>
</comment>
<name>A0A0F3GSF9_9BACT</name>
<comment type="similarity">
    <text evidence="1">Belongs to the RelE toxin family.</text>
</comment>
<dbReference type="PANTHER" id="PTHR33755">
    <property type="entry name" value="TOXIN PARE1-RELATED"/>
    <property type="match status" value="1"/>
</dbReference>
<dbReference type="InterPro" id="IPR035093">
    <property type="entry name" value="RelE/ParE_toxin_dom_sf"/>
</dbReference>
<dbReference type="Gene3D" id="3.30.2310.20">
    <property type="entry name" value="RelE-like"/>
    <property type="match status" value="1"/>
</dbReference>
<protein>
    <submittedName>
        <fullName evidence="3">Plasmid stabilization system</fullName>
    </submittedName>
</protein>
<organism evidence="3 4">
    <name type="scientific">Candidatus Magnetobacterium bavaricum</name>
    <dbReference type="NCBI Taxonomy" id="29290"/>
    <lineage>
        <taxon>Bacteria</taxon>
        <taxon>Pseudomonadati</taxon>
        <taxon>Nitrospirota</taxon>
        <taxon>Thermodesulfovibrionia</taxon>
        <taxon>Thermodesulfovibrionales</taxon>
        <taxon>Candidatus Magnetobacteriaceae</taxon>
        <taxon>Candidatus Magnetobacterium</taxon>
    </lineage>
</organism>
<evidence type="ECO:0000313" key="3">
    <source>
        <dbReference type="EMBL" id="KJU83628.1"/>
    </source>
</evidence>
<dbReference type="Pfam" id="PF05016">
    <property type="entry name" value="ParE_toxin"/>
    <property type="match status" value="1"/>
</dbReference>
<proteinExistence type="inferred from homology"/>
<evidence type="ECO:0000256" key="2">
    <source>
        <dbReference type="ARBA" id="ARBA00022649"/>
    </source>
</evidence>
<dbReference type="InterPro" id="IPR007712">
    <property type="entry name" value="RelE/ParE_toxin"/>
</dbReference>
<gene>
    <name evidence="3" type="ORF">MBAV_004175</name>
</gene>